<protein>
    <recommendedName>
        <fullName evidence="4">Outer membrane protein beta-barrel domain-containing protein</fullName>
    </recommendedName>
</protein>
<keyword evidence="1" id="KW-0732">Signal</keyword>
<accession>F0RWV5</accession>
<evidence type="ECO:0000313" key="3">
    <source>
        <dbReference type="Proteomes" id="UP000008466"/>
    </source>
</evidence>
<dbReference type="KEGG" id="sbu:SpiBuddy_1912"/>
<dbReference type="RefSeq" id="WP_013607585.1">
    <property type="nucleotide sequence ID" value="NC_015152.1"/>
</dbReference>
<dbReference type="HOGENOM" id="CLU_1446790_0_0_12"/>
<dbReference type="STRING" id="158189.SpiBuddy_1912"/>
<evidence type="ECO:0000256" key="1">
    <source>
        <dbReference type="SAM" id="SignalP"/>
    </source>
</evidence>
<organism evidence="2 3">
    <name type="scientific">Sphaerochaeta globosa (strain ATCC BAA-1886 / DSM 22777 / Buddy)</name>
    <name type="common">Spirochaeta sp. (strain Buddy)</name>
    <dbReference type="NCBI Taxonomy" id="158189"/>
    <lineage>
        <taxon>Bacteria</taxon>
        <taxon>Pseudomonadati</taxon>
        <taxon>Spirochaetota</taxon>
        <taxon>Spirochaetia</taxon>
        <taxon>Spirochaetales</taxon>
        <taxon>Sphaerochaetaceae</taxon>
        <taxon>Sphaerochaeta</taxon>
    </lineage>
</organism>
<gene>
    <name evidence="2" type="ordered locus">SpiBuddy_1912</name>
</gene>
<dbReference type="Proteomes" id="UP000008466">
    <property type="component" value="Chromosome"/>
</dbReference>
<dbReference type="EMBL" id="CP002541">
    <property type="protein sequence ID" value="ADY13736.1"/>
    <property type="molecule type" value="Genomic_DNA"/>
</dbReference>
<reference evidence="3" key="1">
    <citation type="submission" date="2011-02" db="EMBL/GenBank/DDBJ databases">
        <title>Complete sequence of Spirochaeta sp. Buddy.</title>
        <authorList>
            <person name="Lucas S."/>
            <person name="Copeland A."/>
            <person name="Lapidus A."/>
            <person name="Cheng J.-F."/>
            <person name="Goodwin L."/>
            <person name="Pitluck S."/>
            <person name="Zeytun A."/>
            <person name="Detter J.C."/>
            <person name="Han C."/>
            <person name="Tapia R."/>
            <person name="Land M."/>
            <person name="Hauser L."/>
            <person name="Kyrpides N."/>
            <person name="Ivanova N."/>
            <person name="Mikhailova N."/>
            <person name="Pagani I."/>
            <person name="Ritalahti K.M."/>
            <person name="Loeffler F.E."/>
            <person name="Woyke T."/>
        </authorList>
    </citation>
    <scope>NUCLEOTIDE SEQUENCE [LARGE SCALE GENOMIC DNA]</scope>
    <source>
        <strain evidence="3">ATCC BAA-1886 / DSM 22777 / Buddy</strain>
    </source>
</reference>
<feature type="signal peptide" evidence="1">
    <location>
        <begin position="1"/>
        <end position="20"/>
    </location>
</feature>
<evidence type="ECO:0000313" key="2">
    <source>
        <dbReference type="EMBL" id="ADY13736.1"/>
    </source>
</evidence>
<keyword evidence="3" id="KW-1185">Reference proteome</keyword>
<dbReference type="OrthoDB" id="371082at2"/>
<feature type="chain" id="PRO_5003257939" description="Outer membrane protein beta-barrel domain-containing protein" evidence="1">
    <location>
        <begin position="21"/>
        <end position="187"/>
    </location>
</feature>
<evidence type="ECO:0008006" key="4">
    <source>
        <dbReference type="Google" id="ProtNLM"/>
    </source>
</evidence>
<sequence length="187" mass="21078">MRRHCLTILLLTLTVFPLSAQTTGYYYSATASASEYLGIPHFDDEIPARSSFAALASVGLLGYQRERWDGSLELQFLSVSQSLPFGLYRSRGFNSLGFAIRSRFTLTDAFSLYGQMGTEINFYHKIEEAFASFSLQVGGQLLLLQNPTYQLFLTFPVSLHLRKEITAIQMGVGLRYHLFPYHRGGPQ</sequence>
<dbReference type="AlphaFoldDB" id="F0RWV5"/>
<proteinExistence type="predicted"/>
<name>F0RWV5_SPHGB</name>